<organism evidence="4 5">
    <name type="scientific">Parachaetomium inaequale</name>
    <dbReference type="NCBI Taxonomy" id="2588326"/>
    <lineage>
        <taxon>Eukaryota</taxon>
        <taxon>Fungi</taxon>
        <taxon>Dikarya</taxon>
        <taxon>Ascomycota</taxon>
        <taxon>Pezizomycotina</taxon>
        <taxon>Sordariomycetes</taxon>
        <taxon>Sordariomycetidae</taxon>
        <taxon>Sordariales</taxon>
        <taxon>Chaetomiaceae</taxon>
        <taxon>Parachaetomium</taxon>
    </lineage>
</organism>
<keyword evidence="5" id="KW-1185">Reference proteome</keyword>
<accession>A0AAN6PKZ5</accession>
<feature type="compositionally biased region" description="Polar residues" evidence="2">
    <location>
        <begin position="695"/>
        <end position="710"/>
    </location>
</feature>
<feature type="region of interest" description="Disordered" evidence="2">
    <location>
        <begin position="372"/>
        <end position="431"/>
    </location>
</feature>
<feature type="compositionally biased region" description="Low complexity" evidence="2">
    <location>
        <begin position="1092"/>
        <end position="1108"/>
    </location>
</feature>
<comment type="caution">
    <text evidence="4">The sequence shown here is derived from an EMBL/GenBank/DDBJ whole genome shotgun (WGS) entry which is preliminary data.</text>
</comment>
<keyword evidence="1" id="KW-0175">Coiled coil</keyword>
<feature type="region of interest" description="Disordered" evidence="2">
    <location>
        <begin position="1"/>
        <end position="31"/>
    </location>
</feature>
<feature type="compositionally biased region" description="Basic and acidic residues" evidence="2">
    <location>
        <begin position="601"/>
        <end position="614"/>
    </location>
</feature>
<feature type="compositionally biased region" description="Basic and acidic residues" evidence="2">
    <location>
        <begin position="536"/>
        <end position="545"/>
    </location>
</feature>
<feature type="compositionally biased region" description="Polar residues" evidence="2">
    <location>
        <begin position="751"/>
        <end position="767"/>
    </location>
</feature>
<feature type="compositionally biased region" description="Polar residues" evidence="2">
    <location>
        <begin position="837"/>
        <end position="867"/>
    </location>
</feature>
<dbReference type="AlphaFoldDB" id="A0AAN6PKZ5"/>
<evidence type="ECO:0000259" key="3">
    <source>
        <dbReference type="PROSITE" id="PS50238"/>
    </source>
</evidence>
<dbReference type="CDD" id="cd00159">
    <property type="entry name" value="RhoGAP"/>
    <property type="match status" value="1"/>
</dbReference>
<dbReference type="Proteomes" id="UP001303115">
    <property type="component" value="Unassembled WGS sequence"/>
</dbReference>
<evidence type="ECO:0000313" key="5">
    <source>
        <dbReference type="Proteomes" id="UP001303115"/>
    </source>
</evidence>
<gene>
    <name evidence="4" type="ORF">C8A01DRAFT_13519</name>
</gene>
<feature type="compositionally biased region" description="Basic and acidic residues" evidence="2">
    <location>
        <begin position="660"/>
        <end position="679"/>
    </location>
</feature>
<dbReference type="PROSITE" id="PS50238">
    <property type="entry name" value="RHOGAP"/>
    <property type="match status" value="1"/>
</dbReference>
<dbReference type="InterPro" id="IPR000198">
    <property type="entry name" value="RhoGAP_dom"/>
</dbReference>
<feature type="coiled-coil region" evidence="1">
    <location>
        <begin position="1025"/>
        <end position="1052"/>
    </location>
</feature>
<feature type="domain" description="Rho-GAP" evidence="3">
    <location>
        <begin position="154"/>
        <end position="389"/>
    </location>
</feature>
<feature type="compositionally biased region" description="Basic residues" evidence="2">
    <location>
        <begin position="969"/>
        <end position="978"/>
    </location>
</feature>
<dbReference type="Gene3D" id="1.10.555.10">
    <property type="entry name" value="Rho GTPase activation protein"/>
    <property type="match status" value="1"/>
</dbReference>
<feature type="compositionally biased region" description="Basic and acidic residues" evidence="2">
    <location>
        <begin position="990"/>
        <end position="999"/>
    </location>
</feature>
<sequence length="1108" mass="119631">MDAASTHSLGTPSTAWGAFSHSERPPRHSDPAWARLPLPATVGHLAVPAHETQANATSGTWTSFSGDLADLSDADDVEVRDEFVQEYNRVARKPGQQPLQQRRSWFSRTFLRQVSTTSDASSTKSDKKVKSKRSVSDLAQHLMNGARRDNLKDEDLQSLVRLCGKSKLYLPSEYAPGSLLLPTCFRATAQYLVQHGVFRIPGSVRIVNALYTYYCADGDVDEISSTICCPNLPSHIKAGAHDVASTFKRLLSGLPGGILGSLPLFDALVAIHGQLKGEPEFLKTKQTKLRARLIALAIGTVKSQLRRDLICAVFGLLCLIGRAAEKAPREDEHGRPLPTSDLMGFSALGIVFGPLLVGDLLNSYTMQVVDASSGPGLFPVTPPNARKERRRGVRPLSSGLASLLSPPVEEPSPAEFERPRSLGGVEHGQSYRPLANNHALNAAKSREGLHSSLSSPRTPTRNSESSKTTLNRWESAERQPRTVSRGVTNPFKGRLNKGNAAPDSPYRTQAGAHKTSAERMSQDTPRSIARGSFEPKASRDDKPKMDVFGLGRSRLAAWRSRRRSLVSTDTGSPVPPPSGPREANGDVTESASSTGGLLNHPKVESRASSADEGRGYPSQEYGGFQASAYLEHSRPLQVLSGNAMPQRRSLERANFWNEPDTLKEKAGRKEDKKPFHPETPRAFPLGPRPDPARPTISTVPRSRPVRSTGSAVKAMAAMFEGASKDPSSLPSSAERAATRADSKPSGMLSPYTVNPAPSKSPRPSDSIPTDRHMWLSTVRDRRSRGSGVRGDAARSSVLVPSRGEISAGLQSPGQDALNQPGPRPDTGGSPSAGENLLQRTPDTVQRMPTATSPTLTFDPQHGLTTPSPHLKPGNGWSKSPHTPQDGISPASTTRRSPLIPTPEHHRQRATSTTFAQTSRNLPANTSSPIPIPETDGSTTSHNLPHEQEEHEQNQPQQPLDPYPTEKPQPRHHHHHHHHQLEEEKEEQQDHDDHKTKMHDPDVRAGTVIIVDADDDNDDVTPAAELAAVRERLRLVERECAMWRARAERAERRVRGLLLLGGGGAATIGAGGAAAEFEVEVGVGTGEDGTGDEAGATAGGTTRDSGGGR</sequence>
<feature type="region of interest" description="Disordered" evidence="2">
    <location>
        <begin position="445"/>
        <end position="621"/>
    </location>
</feature>
<evidence type="ECO:0000256" key="2">
    <source>
        <dbReference type="SAM" id="MobiDB-lite"/>
    </source>
</evidence>
<dbReference type="InterPro" id="IPR008936">
    <property type="entry name" value="Rho_GTPase_activation_prot"/>
</dbReference>
<evidence type="ECO:0000256" key="1">
    <source>
        <dbReference type="SAM" id="Coils"/>
    </source>
</evidence>
<evidence type="ECO:0000313" key="4">
    <source>
        <dbReference type="EMBL" id="KAK4042933.1"/>
    </source>
</evidence>
<proteinExistence type="predicted"/>
<name>A0AAN6PKZ5_9PEZI</name>
<feature type="compositionally biased region" description="Polar residues" evidence="2">
    <location>
        <begin position="808"/>
        <end position="817"/>
    </location>
</feature>
<feature type="compositionally biased region" description="Basic and acidic residues" evidence="2">
    <location>
        <begin position="943"/>
        <end position="952"/>
    </location>
</feature>
<feature type="compositionally biased region" description="Low complexity" evidence="2">
    <location>
        <begin position="395"/>
        <end position="414"/>
    </location>
</feature>
<feature type="compositionally biased region" description="Polar residues" evidence="2">
    <location>
        <begin position="451"/>
        <end position="472"/>
    </location>
</feature>
<feature type="compositionally biased region" description="Low complexity" evidence="2">
    <location>
        <begin position="785"/>
        <end position="796"/>
    </location>
</feature>
<feature type="compositionally biased region" description="Basic and acidic residues" evidence="2">
    <location>
        <begin position="21"/>
        <end position="30"/>
    </location>
</feature>
<feature type="region of interest" description="Disordered" evidence="2">
    <location>
        <begin position="640"/>
        <end position="999"/>
    </location>
</feature>
<feature type="compositionally biased region" description="Polar residues" evidence="2">
    <location>
        <begin position="1"/>
        <end position="14"/>
    </location>
</feature>
<feature type="region of interest" description="Disordered" evidence="2">
    <location>
        <begin position="1082"/>
        <end position="1108"/>
    </location>
</feature>
<dbReference type="EMBL" id="MU854334">
    <property type="protein sequence ID" value="KAK4042933.1"/>
    <property type="molecule type" value="Genomic_DNA"/>
</dbReference>
<dbReference type="GO" id="GO:0007165">
    <property type="term" value="P:signal transduction"/>
    <property type="evidence" value="ECO:0007669"/>
    <property type="project" value="InterPro"/>
</dbReference>
<feature type="compositionally biased region" description="Polar residues" evidence="2">
    <location>
        <begin position="587"/>
        <end position="596"/>
    </location>
</feature>
<reference evidence="5" key="1">
    <citation type="journal article" date="2023" name="Mol. Phylogenet. Evol.">
        <title>Genome-scale phylogeny and comparative genomics of the fungal order Sordariales.</title>
        <authorList>
            <person name="Hensen N."/>
            <person name="Bonometti L."/>
            <person name="Westerberg I."/>
            <person name="Brannstrom I.O."/>
            <person name="Guillou S."/>
            <person name="Cros-Aarteil S."/>
            <person name="Calhoun S."/>
            <person name="Haridas S."/>
            <person name="Kuo A."/>
            <person name="Mondo S."/>
            <person name="Pangilinan J."/>
            <person name="Riley R."/>
            <person name="LaButti K."/>
            <person name="Andreopoulos B."/>
            <person name="Lipzen A."/>
            <person name="Chen C."/>
            <person name="Yan M."/>
            <person name="Daum C."/>
            <person name="Ng V."/>
            <person name="Clum A."/>
            <person name="Steindorff A."/>
            <person name="Ohm R.A."/>
            <person name="Martin F."/>
            <person name="Silar P."/>
            <person name="Natvig D.O."/>
            <person name="Lalanne C."/>
            <person name="Gautier V."/>
            <person name="Ament-Velasquez S.L."/>
            <person name="Kruys A."/>
            <person name="Hutchinson M.I."/>
            <person name="Powell A.J."/>
            <person name="Barry K."/>
            <person name="Miller A.N."/>
            <person name="Grigoriev I.V."/>
            <person name="Debuchy R."/>
            <person name="Gladieux P."/>
            <person name="Hiltunen Thoren M."/>
            <person name="Johannesson H."/>
        </authorList>
    </citation>
    <scope>NUCLEOTIDE SEQUENCE [LARGE SCALE GENOMIC DNA]</scope>
    <source>
        <strain evidence="5">CBS 284.82</strain>
    </source>
</reference>
<protein>
    <recommendedName>
        <fullName evidence="3">Rho-GAP domain-containing protein</fullName>
    </recommendedName>
</protein>
<feature type="compositionally biased region" description="Polar residues" evidence="2">
    <location>
        <begin position="909"/>
        <end position="928"/>
    </location>
</feature>
<dbReference type="SUPFAM" id="SSF48350">
    <property type="entry name" value="GTPase activation domain, GAP"/>
    <property type="match status" value="1"/>
</dbReference>